<dbReference type="EMBL" id="JACHLP010000007">
    <property type="protein sequence ID" value="MBB4844988.1"/>
    <property type="molecule type" value="Genomic_DNA"/>
</dbReference>
<dbReference type="RefSeq" id="WP_184302294.1">
    <property type="nucleotide sequence ID" value="NZ_JACHLP010000007.1"/>
</dbReference>
<organism evidence="2 3">
    <name type="scientific">Roseateles oligotrophus</name>
    <dbReference type="NCBI Taxonomy" id="1769250"/>
    <lineage>
        <taxon>Bacteria</taxon>
        <taxon>Pseudomonadati</taxon>
        <taxon>Pseudomonadota</taxon>
        <taxon>Betaproteobacteria</taxon>
        <taxon>Burkholderiales</taxon>
        <taxon>Sphaerotilaceae</taxon>
        <taxon>Roseateles</taxon>
    </lineage>
</organism>
<evidence type="ECO:0000313" key="3">
    <source>
        <dbReference type="Proteomes" id="UP000562027"/>
    </source>
</evidence>
<dbReference type="Pfam" id="PF04233">
    <property type="entry name" value="Phage_Mu_F"/>
    <property type="match status" value="1"/>
</dbReference>
<name>A0A840LFK1_9BURK</name>
<gene>
    <name evidence="2" type="ORF">HNP55_003534</name>
</gene>
<comment type="caution">
    <text evidence="2">The sequence shown here is derived from an EMBL/GenBank/DDBJ whole genome shotgun (WGS) entry which is preliminary data.</text>
</comment>
<evidence type="ECO:0000313" key="2">
    <source>
        <dbReference type="EMBL" id="MBB4844988.1"/>
    </source>
</evidence>
<sequence>MTDAQIFAQLHKLTPADAVAYLQKRGQLAVTYGWQDLWHEEHARQFTISRLTRADLLSSLQEMITKSVDGNLGRRDFERDAQKLLTDAGWWGTKEVIDPATGEILKTRFDAQRLKLIFDTNTRNAYAAGQWERAQRTKFTHPYGRIISKDDGRVRPEHRAWHNITLPLDHVFWLTHWCPNGWKCRCRIVLVSKAEYERGLTPTGAPMKKDAPDIIWRDWLNRRTGEVQRVPAGIDPGFGYNAGRAREAALQRLVQNKLTTLDAPLGAALWQSVQAELAATQLAECQAMVARVSSDKRANGQMLLVHTVDAQTQQALAAQGVRLDNAAVLLRDTEVMHALRDSKVARGAAVPENVLADLPNHLPGAAVYLDTVNNTLVYAMSLPGQVGKVVVRVNYSEKGRLGAERMKITANHVATAGIIQASDLLAARYVRMK</sequence>
<evidence type="ECO:0000259" key="1">
    <source>
        <dbReference type="Pfam" id="PF04233"/>
    </source>
</evidence>
<feature type="domain" description="Phage head morphogenesis" evidence="1">
    <location>
        <begin position="107"/>
        <end position="188"/>
    </location>
</feature>
<keyword evidence="3" id="KW-1185">Reference proteome</keyword>
<dbReference type="InterPro" id="IPR006528">
    <property type="entry name" value="Phage_head_morphogenesis_dom"/>
</dbReference>
<dbReference type="Proteomes" id="UP000562027">
    <property type="component" value="Unassembled WGS sequence"/>
</dbReference>
<proteinExistence type="predicted"/>
<protein>
    <submittedName>
        <fullName evidence="2">SPP1 gp7 family putative phage head morphogenesis protein</fullName>
    </submittedName>
</protein>
<reference evidence="2 3" key="1">
    <citation type="submission" date="2020-08" db="EMBL/GenBank/DDBJ databases">
        <title>Functional genomics of gut bacteria from endangered species of beetles.</title>
        <authorList>
            <person name="Carlos-Shanley C."/>
        </authorList>
    </citation>
    <scope>NUCLEOTIDE SEQUENCE [LARGE SCALE GENOMIC DNA]</scope>
    <source>
        <strain evidence="2 3">S00239</strain>
    </source>
</reference>
<dbReference type="AlphaFoldDB" id="A0A840LFK1"/>
<accession>A0A840LFK1</accession>